<evidence type="ECO:0000256" key="6">
    <source>
        <dbReference type="ARBA" id="ARBA00023136"/>
    </source>
</evidence>
<comment type="subunit">
    <text evidence="7">The complex comprises the extracytoplasmic solute receptor protein and the two transmembrane proteins.</text>
</comment>
<feature type="transmembrane region" description="Helical" evidence="7">
    <location>
        <begin position="6"/>
        <end position="33"/>
    </location>
</feature>
<evidence type="ECO:0000313" key="9">
    <source>
        <dbReference type="EMBL" id="PTR20349.1"/>
    </source>
</evidence>
<dbReference type="PANTHER" id="PTHR33362:SF2">
    <property type="entry name" value="TRAP TRANSPORTER LARGE PERMEASE PROTEIN"/>
    <property type="match status" value="1"/>
</dbReference>
<reference evidence="9 10" key="1">
    <citation type="submission" date="2018-04" db="EMBL/GenBank/DDBJ databases">
        <title>Genomic Encyclopedia of Type Strains, Phase III (KMG-III): the genomes of soil and plant-associated and newly described type strains.</title>
        <authorList>
            <person name="Whitman W."/>
        </authorList>
    </citation>
    <scope>NUCLEOTIDE SEQUENCE [LARGE SCALE GENOMIC DNA]</scope>
    <source>
        <strain evidence="9 10">KA25</strain>
    </source>
</reference>
<keyword evidence="4 7" id="KW-0812">Transmembrane</keyword>
<evidence type="ECO:0000256" key="4">
    <source>
        <dbReference type="ARBA" id="ARBA00022692"/>
    </source>
</evidence>
<feature type="transmembrane region" description="Helical" evidence="7">
    <location>
        <begin position="314"/>
        <end position="342"/>
    </location>
</feature>
<dbReference type="PIRSF" id="PIRSF006066">
    <property type="entry name" value="HI0050"/>
    <property type="match status" value="1"/>
</dbReference>
<feature type="transmembrane region" description="Helical" evidence="7">
    <location>
        <begin position="270"/>
        <end position="294"/>
    </location>
</feature>
<feature type="transmembrane region" description="Helical" evidence="7">
    <location>
        <begin position="135"/>
        <end position="161"/>
    </location>
</feature>
<accession>A0A2T5KD73</accession>
<keyword evidence="10" id="KW-1185">Reference proteome</keyword>
<keyword evidence="6 7" id="KW-0472">Membrane</keyword>
<dbReference type="PANTHER" id="PTHR33362">
    <property type="entry name" value="SIALIC ACID TRAP TRANSPORTER PERMEASE PROTEIN SIAT-RELATED"/>
    <property type="match status" value="1"/>
</dbReference>
<dbReference type="RefSeq" id="WP_011908568.1">
    <property type="nucleotide sequence ID" value="NZ_CP089965.1"/>
</dbReference>
<comment type="caution">
    <text evidence="7">Lacks conserved residue(s) required for the propagation of feature annotation.</text>
</comment>
<dbReference type="InterPro" id="IPR004681">
    <property type="entry name" value="TRAP_DctM"/>
</dbReference>
<dbReference type="Proteomes" id="UP000244060">
    <property type="component" value="Unassembled WGS sequence"/>
</dbReference>
<comment type="similarity">
    <text evidence="7">Belongs to the TRAP transporter large permease family.</text>
</comment>
<feature type="transmembrane region" description="Helical" evidence="7">
    <location>
        <begin position="54"/>
        <end position="76"/>
    </location>
</feature>
<dbReference type="GO" id="GO:0022857">
    <property type="term" value="F:transmembrane transporter activity"/>
    <property type="evidence" value="ECO:0007669"/>
    <property type="project" value="UniProtKB-UniRule"/>
</dbReference>
<feature type="transmembrane region" description="Helical" evidence="7">
    <location>
        <begin position="395"/>
        <end position="419"/>
    </location>
</feature>
<feature type="transmembrane region" description="Helical" evidence="7">
    <location>
        <begin position="215"/>
        <end position="235"/>
    </location>
</feature>
<evidence type="ECO:0000256" key="2">
    <source>
        <dbReference type="ARBA" id="ARBA00022475"/>
    </source>
</evidence>
<dbReference type="Pfam" id="PF06808">
    <property type="entry name" value="DctM"/>
    <property type="match status" value="1"/>
</dbReference>
<evidence type="ECO:0000313" key="10">
    <source>
        <dbReference type="Proteomes" id="UP000244060"/>
    </source>
</evidence>
<keyword evidence="2" id="KW-1003">Cell membrane</keyword>
<dbReference type="NCBIfam" id="TIGR00786">
    <property type="entry name" value="dctM"/>
    <property type="match status" value="1"/>
</dbReference>
<sequence length="432" mass="45242">MDPITLVFGSLVVFLLFGVPVAYALGMSSLLVIVWADLPLSIFAQRAYQSLDSFVMLAVPFFLLVGLLMNSAGISARMLELAGAMFGRTRGALAKVNVAVSMLFAGLSGSSVADVAGMGSVLIPAMIREGYPRAFAVAVTAASSTIGIIIPPSIFMVVYGAVGDVSIGALFLAGALPGLLIGVTQITFCHLLAIRQNHPVGQPFSLARLGRAAQRGVLPFGVTVVIIGGIIGGIFTATEAAAVAVIYTLLLGIFYRTLKLRGLIDSFHGAAVHLGPTLLCVATGSVFAWVLAFLQVPNEVSRMVAYLDPSPSMVLMFIMVLFVIVGTFESGVASIIIFLPIVQPIAAAAGLDPVHVGVIVCMTLALGLITPPYGLCLFVAARIGGISVERSFVAVLPWIGLFLVVDVICVLLPDLVLFLPRLLVPQFMGMPQ</sequence>
<proteinExistence type="inferred from homology"/>
<evidence type="ECO:0000256" key="5">
    <source>
        <dbReference type="ARBA" id="ARBA00022989"/>
    </source>
</evidence>
<protein>
    <recommendedName>
        <fullName evidence="7">TRAP transporter large permease protein</fullName>
    </recommendedName>
</protein>
<dbReference type="EMBL" id="QAOT01000002">
    <property type="protein sequence ID" value="PTR20349.1"/>
    <property type="molecule type" value="Genomic_DNA"/>
</dbReference>
<evidence type="ECO:0000256" key="1">
    <source>
        <dbReference type="ARBA" id="ARBA00004429"/>
    </source>
</evidence>
<comment type="caution">
    <text evidence="9">The sequence shown here is derived from an EMBL/GenBank/DDBJ whole genome shotgun (WGS) entry which is preliminary data.</text>
</comment>
<feature type="domain" description="TRAP C4-dicarboxylate transport system permease DctM subunit" evidence="8">
    <location>
        <begin position="8"/>
        <end position="414"/>
    </location>
</feature>
<name>A0A2T5KD73_9RHOB</name>
<evidence type="ECO:0000256" key="3">
    <source>
        <dbReference type="ARBA" id="ARBA00022519"/>
    </source>
</evidence>
<keyword evidence="5 7" id="KW-1133">Transmembrane helix</keyword>
<feature type="transmembrane region" description="Helical" evidence="7">
    <location>
        <begin position="241"/>
        <end position="258"/>
    </location>
</feature>
<keyword evidence="7" id="KW-0813">Transport</keyword>
<organism evidence="9 10">
    <name type="scientific">Cereibacter azotoformans</name>
    <dbReference type="NCBI Taxonomy" id="43057"/>
    <lineage>
        <taxon>Bacteria</taxon>
        <taxon>Pseudomonadati</taxon>
        <taxon>Pseudomonadota</taxon>
        <taxon>Alphaproteobacteria</taxon>
        <taxon>Rhodobacterales</taxon>
        <taxon>Paracoccaceae</taxon>
        <taxon>Cereibacter</taxon>
    </lineage>
</organism>
<dbReference type="GO" id="GO:0005886">
    <property type="term" value="C:plasma membrane"/>
    <property type="evidence" value="ECO:0007669"/>
    <property type="project" value="UniProtKB-SubCell"/>
</dbReference>
<dbReference type="InterPro" id="IPR010656">
    <property type="entry name" value="DctM"/>
</dbReference>
<comment type="subcellular location">
    <subcellularLocation>
        <location evidence="1 7">Cell inner membrane</location>
        <topology evidence="1 7">Multi-pass membrane protein</topology>
    </subcellularLocation>
</comment>
<comment type="function">
    <text evidence="7">Part of the tripartite ATP-independent periplasmic (TRAP) transport system.</text>
</comment>
<dbReference type="AlphaFoldDB" id="A0A2T5KD73"/>
<evidence type="ECO:0000259" key="8">
    <source>
        <dbReference type="Pfam" id="PF06808"/>
    </source>
</evidence>
<feature type="transmembrane region" description="Helical" evidence="7">
    <location>
        <begin position="167"/>
        <end position="194"/>
    </location>
</feature>
<feature type="transmembrane region" description="Helical" evidence="7">
    <location>
        <begin position="354"/>
        <end position="383"/>
    </location>
</feature>
<evidence type="ECO:0000256" key="7">
    <source>
        <dbReference type="RuleBase" id="RU369079"/>
    </source>
</evidence>
<keyword evidence="3 7" id="KW-0997">Cell inner membrane</keyword>
<gene>
    <name evidence="9" type="ORF">C8J28_102114</name>
</gene>